<gene>
    <name evidence="2" type="ORF">I0K15_08415</name>
</gene>
<dbReference type="PROSITE" id="PS51819">
    <property type="entry name" value="VOC"/>
    <property type="match status" value="1"/>
</dbReference>
<dbReference type="InterPro" id="IPR037523">
    <property type="entry name" value="VOC_core"/>
</dbReference>
<evidence type="ECO:0000259" key="1">
    <source>
        <dbReference type="PROSITE" id="PS51819"/>
    </source>
</evidence>
<dbReference type="SUPFAM" id="SSF54593">
    <property type="entry name" value="Glyoxalase/Bleomycin resistance protein/Dihydroxybiphenyl dioxygenase"/>
    <property type="match status" value="1"/>
</dbReference>
<organism evidence="2 3">
    <name type="scientific">Pontivivens ytuae</name>
    <dbReference type="NCBI Taxonomy" id="2789856"/>
    <lineage>
        <taxon>Bacteria</taxon>
        <taxon>Pseudomonadati</taxon>
        <taxon>Pseudomonadota</taxon>
        <taxon>Alphaproteobacteria</taxon>
        <taxon>Rhodobacterales</taxon>
        <taxon>Paracoccaceae</taxon>
        <taxon>Pontivivens</taxon>
    </lineage>
</organism>
<dbReference type="Pfam" id="PF18029">
    <property type="entry name" value="Glyoxalase_6"/>
    <property type="match status" value="1"/>
</dbReference>
<keyword evidence="3" id="KW-1185">Reference proteome</keyword>
<dbReference type="InterPro" id="IPR041581">
    <property type="entry name" value="Glyoxalase_6"/>
</dbReference>
<name>A0A7S9LVH5_9RHOB</name>
<dbReference type="Gene3D" id="3.10.180.10">
    <property type="entry name" value="2,3-Dihydroxybiphenyl 1,2-Dioxygenase, domain 1"/>
    <property type="match status" value="1"/>
</dbReference>
<evidence type="ECO:0000313" key="3">
    <source>
        <dbReference type="Proteomes" id="UP000594800"/>
    </source>
</evidence>
<dbReference type="EMBL" id="CP064942">
    <property type="protein sequence ID" value="QPH55735.1"/>
    <property type="molecule type" value="Genomic_DNA"/>
</dbReference>
<feature type="domain" description="VOC" evidence="1">
    <location>
        <begin position="2"/>
        <end position="116"/>
    </location>
</feature>
<dbReference type="RefSeq" id="WP_196104997.1">
    <property type="nucleotide sequence ID" value="NZ_CP064942.1"/>
</dbReference>
<accession>A0A7S9LVH5</accession>
<dbReference type="PANTHER" id="PTHR39175:SF1">
    <property type="entry name" value="FAMILY PROTEIN, PUTATIVE (AFU_ORTHOLOGUE AFUA_3G15060)-RELATED"/>
    <property type="match status" value="1"/>
</dbReference>
<dbReference type="KEGG" id="poz:I0K15_08415"/>
<dbReference type="PANTHER" id="PTHR39175">
    <property type="entry name" value="FAMILY PROTEIN, PUTATIVE (AFU_ORTHOLOGUE AFUA_3G15060)-RELATED"/>
    <property type="match status" value="1"/>
</dbReference>
<sequence length="117" mass="13061">MRLDHLQLAIPAGSEPACRTFWTDLIGLPEIEKPEPLRDRGGLWLRLGDIELHLGVDPDFTPATKAHPALAMDDIDRIAARLTAAGHAVTWDDALPDRRRFFTADPVGNRIEVLSFR</sequence>
<dbReference type="InterPro" id="IPR029068">
    <property type="entry name" value="Glyas_Bleomycin-R_OHBP_Dase"/>
</dbReference>
<proteinExistence type="predicted"/>
<dbReference type="AlphaFoldDB" id="A0A7S9LVH5"/>
<reference evidence="2 3" key="1">
    <citation type="submission" date="2020-11" db="EMBL/GenBank/DDBJ databases">
        <title>Description of Pontivivens ytuae sp. nov. isolated from deep sea sediment of Mariana Trench.</title>
        <authorList>
            <person name="Wang Z."/>
            <person name="Sun Q.-L."/>
            <person name="Xu X.-D."/>
            <person name="Tang Y.-Z."/>
            <person name="Zhang J."/>
        </authorList>
    </citation>
    <scope>NUCLEOTIDE SEQUENCE [LARGE SCALE GENOMIC DNA]</scope>
    <source>
        <strain evidence="2 3">MT2928</strain>
    </source>
</reference>
<protein>
    <submittedName>
        <fullName evidence="2">Glyoxalase</fullName>
    </submittedName>
</protein>
<evidence type="ECO:0000313" key="2">
    <source>
        <dbReference type="EMBL" id="QPH55735.1"/>
    </source>
</evidence>
<dbReference type="Proteomes" id="UP000594800">
    <property type="component" value="Chromosome"/>
</dbReference>